<sequence>MAEEAVCGEAEDLAGECTDFFMDERKREKRGGGSRASASDVPLSREVVLRSYSALLFGWRPKK</sequence>
<accession>A0ABM5YTD8</accession>
<name>A0ABM5YTD8_9BACT</name>
<reference evidence="1 2" key="1">
    <citation type="journal article" date="2016" name="Front. Microbiol.">
        <title>Genome Sequence of the Piezophilic, Mesophilic Sulfate-Reducing Bacterium Desulfovibrio indicus J2T.</title>
        <authorList>
            <person name="Cao J."/>
            <person name="Maignien L."/>
            <person name="Shao Z."/>
            <person name="Alain K."/>
            <person name="Jebbar M."/>
        </authorList>
    </citation>
    <scope>NUCLEOTIDE SEQUENCE [LARGE SCALE GENOMIC DNA]</scope>
    <source>
        <strain evidence="1 2">J2</strain>
    </source>
</reference>
<protein>
    <submittedName>
        <fullName evidence="1">Uncharacterized protein</fullName>
    </submittedName>
</protein>
<dbReference type="Proteomes" id="UP000055611">
    <property type="component" value="Chromosome"/>
</dbReference>
<evidence type="ECO:0000313" key="1">
    <source>
        <dbReference type="EMBL" id="AMK10632.1"/>
    </source>
</evidence>
<dbReference type="EMBL" id="CP014206">
    <property type="protein sequence ID" value="AMK10632.1"/>
    <property type="molecule type" value="Genomic_DNA"/>
</dbReference>
<keyword evidence="2" id="KW-1185">Reference proteome</keyword>
<proteinExistence type="predicted"/>
<gene>
    <name evidence="1" type="ORF">AWY79_05655</name>
</gene>
<evidence type="ECO:0000313" key="2">
    <source>
        <dbReference type="Proteomes" id="UP000055611"/>
    </source>
</evidence>
<organism evidence="1 2">
    <name type="scientific">Pseudodesulfovibrio indicus</name>
    <dbReference type="NCBI Taxonomy" id="1716143"/>
    <lineage>
        <taxon>Bacteria</taxon>
        <taxon>Pseudomonadati</taxon>
        <taxon>Thermodesulfobacteriota</taxon>
        <taxon>Desulfovibrionia</taxon>
        <taxon>Desulfovibrionales</taxon>
        <taxon>Desulfovibrionaceae</taxon>
    </lineage>
</organism>